<reference evidence="3 4" key="1">
    <citation type="submission" date="2020-08" db="EMBL/GenBank/DDBJ databases">
        <title>Genomic Encyclopedia of Type Strains, Phase IV (KMG-IV): sequencing the most valuable type-strain genomes for metagenomic binning, comparative biology and taxonomic classification.</title>
        <authorList>
            <person name="Goeker M."/>
        </authorList>
    </citation>
    <scope>NUCLEOTIDE SEQUENCE [LARGE SCALE GENOMIC DNA]</scope>
    <source>
        <strain evidence="3 4">DSM 22975</strain>
    </source>
</reference>
<sequence length="378" mass="42283">MIGDFALQIDRYEPVESGQVYRMLGMRSKIGGPFIRETKSGSEISAAKLNKVKAGDFIYSRLFAWQGSFGLIPEEMDGCYVSNEFPLYELDTSKVIPEYLVYWFGLPHVQKMVEADCSGSTPGTRNRFKEIFFERLDIELPSIEQQKSIVKSIQLLEQKRSAVIDLRSTVLADAQAMLSSAFHKLIEGAVYKPMSEVAPIVRRQIEITVNGEYPELGARSFGKGIFHKPTLIGAELDWQKLYAVHSGDLVLSNIKAWEGAIAAAGDNDHGRVGSHRYITCVPVEGVTTANFLAFYLLTQEGIEQVQAASPGSADRNRTLAMKRLEKIKVPVPDYDKQLWFNQLQSYVEKIKQAQSENATELEALMPSILDKAFKGELV</sequence>
<dbReference type="InterPro" id="IPR052021">
    <property type="entry name" value="Type-I_RS_S_subunit"/>
</dbReference>
<dbReference type="Gene3D" id="3.90.220.20">
    <property type="entry name" value="DNA methylase specificity domains"/>
    <property type="match status" value="2"/>
</dbReference>
<evidence type="ECO:0000313" key="3">
    <source>
        <dbReference type="EMBL" id="MBB6057103.1"/>
    </source>
</evidence>
<accession>A0A841GT60</accession>
<dbReference type="Proteomes" id="UP000585721">
    <property type="component" value="Unassembled WGS sequence"/>
</dbReference>
<keyword evidence="4" id="KW-1185">Reference proteome</keyword>
<dbReference type="SUPFAM" id="SSF116734">
    <property type="entry name" value="DNA methylase specificity domain"/>
    <property type="match status" value="2"/>
</dbReference>
<dbReference type="GO" id="GO:0003677">
    <property type="term" value="F:DNA binding"/>
    <property type="evidence" value="ECO:0007669"/>
    <property type="project" value="UniProtKB-KW"/>
</dbReference>
<protein>
    <submittedName>
        <fullName evidence="3">Type I restriction enzyme S subunit</fullName>
        <ecNumber evidence="3">3.1.21.3</ecNumber>
    </submittedName>
</protein>
<dbReference type="EC" id="3.1.21.3" evidence="3"/>
<name>A0A841GT60_9GAMM</name>
<dbReference type="PANTHER" id="PTHR30408">
    <property type="entry name" value="TYPE-1 RESTRICTION ENZYME ECOKI SPECIFICITY PROTEIN"/>
    <property type="match status" value="1"/>
</dbReference>
<proteinExistence type="predicted"/>
<dbReference type="PANTHER" id="PTHR30408:SF12">
    <property type="entry name" value="TYPE I RESTRICTION ENZYME MJAVIII SPECIFICITY SUBUNIT"/>
    <property type="match status" value="1"/>
</dbReference>
<evidence type="ECO:0000256" key="2">
    <source>
        <dbReference type="ARBA" id="ARBA00023125"/>
    </source>
</evidence>
<keyword evidence="1" id="KW-0680">Restriction system</keyword>
<keyword evidence="3" id="KW-0378">Hydrolase</keyword>
<evidence type="ECO:0000313" key="4">
    <source>
        <dbReference type="Proteomes" id="UP000585721"/>
    </source>
</evidence>
<dbReference type="EMBL" id="JACHGR010000014">
    <property type="protein sequence ID" value="MBB6057103.1"/>
    <property type="molecule type" value="Genomic_DNA"/>
</dbReference>
<comment type="caution">
    <text evidence="3">The sequence shown here is derived from an EMBL/GenBank/DDBJ whole genome shotgun (WGS) entry which is preliminary data.</text>
</comment>
<dbReference type="RefSeq" id="WP_188027801.1">
    <property type="nucleotide sequence ID" value="NZ_JACHGR010000014.1"/>
</dbReference>
<dbReference type="InterPro" id="IPR044946">
    <property type="entry name" value="Restrct_endonuc_typeI_TRD_sf"/>
</dbReference>
<gene>
    <name evidence="3" type="ORF">HNR75_003053</name>
</gene>
<dbReference type="AlphaFoldDB" id="A0A841GT60"/>
<dbReference type="GO" id="GO:0009307">
    <property type="term" value="P:DNA restriction-modification system"/>
    <property type="evidence" value="ECO:0007669"/>
    <property type="project" value="UniProtKB-KW"/>
</dbReference>
<dbReference type="GO" id="GO:0009035">
    <property type="term" value="F:type I site-specific deoxyribonuclease activity"/>
    <property type="evidence" value="ECO:0007669"/>
    <property type="project" value="UniProtKB-EC"/>
</dbReference>
<evidence type="ECO:0000256" key="1">
    <source>
        <dbReference type="ARBA" id="ARBA00022747"/>
    </source>
</evidence>
<organism evidence="3 4">
    <name type="scientific">Tolumonas osonensis</name>
    <dbReference type="NCBI Taxonomy" id="675874"/>
    <lineage>
        <taxon>Bacteria</taxon>
        <taxon>Pseudomonadati</taxon>
        <taxon>Pseudomonadota</taxon>
        <taxon>Gammaproteobacteria</taxon>
        <taxon>Aeromonadales</taxon>
        <taxon>Aeromonadaceae</taxon>
        <taxon>Tolumonas</taxon>
    </lineage>
</organism>
<keyword evidence="2" id="KW-0238">DNA-binding</keyword>